<name>A0A6A6QNU6_9PEZI</name>
<dbReference type="Proteomes" id="UP000799750">
    <property type="component" value="Unassembled WGS sequence"/>
</dbReference>
<gene>
    <name evidence="1" type="ORF">BU16DRAFT_528321</name>
</gene>
<protein>
    <submittedName>
        <fullName evidence="1">Uncharacterized protein</fullName>
    </submittedName>
</protein>
<proteinExistence type="predicted"/>
<dbReference type="AlphaFoldDB" id="A0A6A6QNU6"/>
<evidence type="ECO:0000313" key="2">
    <source>
        <dbReference type="Proteomes" id="UP000799750"/>
    </source>
</evidence>
<sequence length="90" mass="10286">MLRCPYLLWYSTGARAHLKFSLLGMRPWQSSYLFVMVPLHRINAHLLSWLSPQFDSALRVALLFSASTLAMVSTTKSRHSIRPFHAAPTQ</sequence>
<dbReference type="EMBL" id="MU004191">
    <property type="protein sequence ID" value="KAF2494178.1"/>
    <property type="molecule type" value="Genomic_DNA"/>
</dbReference>
<reference evidence="1" key="1">
    <citation type="journal article" date="2020" name="Stud. Mycol.">
        <title>101 Dothideomycetes genomes: a test case for predicting lifestyles and emergence of pathogens.</title>
        <authorList>
            <person name="Haridas S."/>
            <person name="Albert R."/>
            <person name="Binder M."/>
            <person name="Bloem J."/>
            <person name="Labutti K."/>
            <person name="Salamov A."/>
            <person name="Andreopoulos B."/>
            <person name="Baker S."/>
            <person name="Barry K."/>
            <person name="Bills G."/>
            <person name="Bluhm B."/>
            <person name="Cannon C."/>
            <person name="Castanera R."/>
            <person name="Culley D."/>
            <person name="Daum C."/>
            <person name="Ezra D."/>
            <person name="Gonzalez J."/>
            <person name="Henrissat B."/>
            <person name="Kuo A."/>
            <person name="Liang C."/>
            <person name="Lipzen A."/>
            <person name="Lutzoni F."/>
            <person name="Magnuson J."/>
            <person name="Mondo S."/>
            <person name="Nolan M."/>
            <person name="Ohm R."/>
            <person name="Pangilinan J."/>
            <person name="Park H.-J."/>
            <person name="Ramirez L."/>
            <person name="Alfaro M."/>
            <person name="Sun H."/>
            <person name="Tritt A."/>
            <person name="Yoshinaga Y."/>
            <person name="Zwiers L.-H."/>
            <person name="Turgeon B."/>
            <person name="Goodwin S."/>
            <person name="Spatafora J."/>
            <person name="Crous P."/>
            <person name="Grigoriev I."/>
        </authorList>
    </citation>
    <scope>NUCLEOTIDE SEQUENCE</scope>
    <source>
        <strain evidence="1">CBS 269.34</strain>
    </source>
</reference>
<evidence type="ECO:0000313" key="1">
    <source>
        <dbReference type="EMBL" id="KAF2494178.1"/>
    </source>
</evidence>
<accession>A0A6A6QNU6</accession>
<organism evidence="1 2">
    <name type="scientific">Lophium mytilinum</name>
    <dbReference type="NCBI Taxonomy" id="390894"/>
    <lineage>
        <taxon>Eukaryota</taxon>
        <taxon>Fungi</taxon>
        <taxon>Dikarya</taxon>
        <taxon>Ascomycota</taxon>
        <taxon>Pezizomycotina</taxon>
        <taxon>Dothideomycetes</taxon>
        <taxon>Pleosporomycetidae</taxon>
        <taxon>Mytilinidiales</taxon>
        <taxon>Mytilinidiaceae</taxon>
        <taxon>Lophium</taxon>
    </lineage>
</organism>
<keyword evidence="2" id="KW-1185">Reference proteome</keyword>